<dbReference type="CDD" id="cd22332">
    <property type="entry name" value="HsdR_N"/>
    <property type="match status" value="1"/>
</dbReference>
<keyword evidence="3" id="KW-0540">Nuclease</keyword>
<keyword evidence="8 10" id="KW-0067">ATP-binding</keyword>
<evidence type="ECO:0000256" key="4">
    <source>
        <dbReference type="ARBA" id="ARBA00022741"/>
    </source>
</evidence>
<evidence type="ECO:0000256" key="6">
    <source>
        <dbReference type="ARBA" id="ARBA00022759"/>
    </source>
</evidence>
<evidence type="ECO:0000256" key="9">
    <source>
        <dbReference type="ARBA" id="ARBA00023125"/>
    </source>
</evidence>
<dbReference type="PROSITE" id="PS51192">
    <property type="entry name" value="HELICASE_ATP_BIND_1"/>
    <property type="match status" value="1"/>
</dbReference>
<keyword evidence="4 10" id="KW-0547">Nucleotide-binding</keyword>
<dbReference type="AlphaFoldDB" id="A0A1Y1S2Y3"/>
<keyword evidence="6 12" id="KW-0255">Endonuclease</keyword>
<evidence type="ECO:0000256" key="2">
    <source>
        <dbReference type="ARBA" id="ARBA00008598"/>
    </source>
</evidence>
<dbReference type="Gene3D" id="3.40.50.300">
    <property type="entry name" value="P-loop containing nucleotide triphosphate hydrolases"/>
    <property type="match status" value="2"/>
</dbReference>
<dbReference type="InterPro" id="IPR055180">
    <property type="entry name" value="HsdR_RecA-like_helicase_dom_2"/>
</dbReference>
<comment type="similarity">
    <text evidence="2 10">Belongs to the HsdR family.</text>
</comment>
<evidence type="ECO:0000256" key="1">
    <source>
        <dbReference type="ARBA" id="ARBA00000851"/>
    </source>
</evidence>
<keyword evidence="7 10" id="KW-0378">Hydrolase</keyword>
<dbReference type="Pfam" id="PF18766">
    <property type="entry name" value="SWI2_SNF2"/>
    <property type="match status" value="1"/>
</dbReference>
<organism evidence="12 13">
    <name type="scientific">Marispirochaeta aestuarii</name>
    <dbReference type="NCBI Taxonomy" id="1963862"/>
    <lineage>
        <taxon>Bacteria</taxon>
        <taxon>Pseudomonadati</taxon>
        <taxon>Spirochaetota</taxon>
        <taxon>Spirochaetia</taxon>
        <taxon>Spirochaetales</taxon>
        <taxon>Spirochaetaceae</taxon>
        <taxon>Marispirochaeta</taxon>
    </lineage>
</organism>
<evidence type="ECO:0000256" key="5">
    <source>
        <dbReference type="ARBA" id="ARBA00022747"/>
    </source>
</evidence>
<dbReference type="Proteomes" id="UP000192343">
    <property type="component" value="Unassembled WGS sequence"/>
</dbReference>
<evidence type="ECO:0000259" key="11">
    <source>
        <dbReference type="PROSITE" id="PS51192"/>
    </source>
</evidence>
<dbReference type="CDD" id="cd18030">
    <property type="entry name" value="DEXHc_RE_I_HsdR"/>
    <property type="match status" value="1"/>
</dbReference>
<dbReference type="GO" id="GO:0005524">
    <property type="term" value="F:ATP binding"/>
    <property type="evidence" value="ECO:0007669"/>
    <property type="project" value="UniProtKB-KW"/>
</dbReference>
<keyword evidence="5 10" id="KW-0680">Restriction system</keyword>
<dbReference type="InterPro" id="IPR014001">
    <property type="entry name" value="Helicase_ATP-bd"/>
</dbReference>
<protein>
    <recommendedName>
        <fullName evidence="10">Type I restriction enzyme endonuclease subunit</fullName>
        <shortName evidence="10">R protein</shortName>
        <ecNumber evidence="10">3.1.21.3</ecNumber>
    </recommendedName>
</protein>
<dbReference type="Gene3D" id="3.90.1570.50">
    <property type="match status" value="1"/>
</dbReference>
<dbReference type="GO" id="GO:0009035">
    <property type="term" value="F:type I site-specific deoxyribonuclease activity"/>
    <property type="evidence" value="ECO:0007669"/>
    <property type="project" value="UniProtKB-EC"/>
</dbReference>
<dbReference type="NCBIfam" id="TIGR00348">
    <property type="entry name" value="hsdR"/>
    <property type="match status" value="1"/>
</dbReference>
<keyword evidence="13" id="KW-1185">Reference proteome</keyword>
<dbReference type="OrthoDB" id="9758243at2"/>
<dbReference type="SMART" id="SM00487">
    <property type="entry name" value="DEXDc"/>
    <property type="match status" value="1"/>
</dbReference>
<feature type="domain" description="Helicase ATP-binding" evidence="11">
    <location>
        <begin position="270"/>
        <end position="434"/>
    </location>
</feature>
<comment type="subunit">
    <text evidence="10">The type I restriction/modification system is composed of three polypeptides R, M and S.</text>
</comment>
<dbReference type="EMBL" id="MWQY01000001">
    <property type="protein sequence ID" value="ORC38340.1"/>
    <property type="molecule type" value="Genomic_DNA"/>
</dbReference>
<dbReference type="GO" id="GO:0003677">
    <property type="term" value="F:DNA binding"/>
    <property type="evidence" value="ECO:0007669"/>
    <property type="project" value="UniProtKB-KW"/>
</dbReference>
<dbReference type="InterPro" id="IPR027417">
    <property type="entry name" value="P-loop_NTPase"/>
</dbReference>
<dbReference type="InterPro" id="IPR040980">
    <property type="entry name" value="SWI2_SNF2"/>
</dbReference>
<dbReference type="SUPFAM" id="SSF52540">
    <property type="entry name" value="P-loop containing nucleoside triphosphate hydrolases"/>
    <property type="match status" value="2"/>
</dbReference>
<evidence type="ECO:0000256" key="7">
    <source>
        <dbReference type="ARBA" id="ARBA00022801"/>
    </source>
</evidence>
<dbReference type="PANTHER" id="PTHR30195:SF15">
    <property type="entry name" value="TYPE I RESTRICTION ENZYME HINDI ENDONUCLEASE SUBUNIT"/>
    <property type="match status" value="1"/>
</dbReference>
<evidence type="ECO:0000313" key="12">
    <source>
        <dbReference type="EMBL" id="ORC38340.1"/>
    </source>
</evidence>
<dbReference type="Pfam" id="PF22679">
    <property type="entry name" value="T1R_D3-like"/>
    <property type="match status" value="1"/>
</dbReference>
<keyword evidence="9 10" id="KW-0238">DNA-binding</keyword>
<name>A0A1Y1S2Y3_9SPIO</name>
<evidence type="ECO:0000256" key="3">
    <source>
        <dbReference type="ARBA" id="ARBA00022722"/>
    </source>
</evidence>
<dbReference type="InterPro" id="IPR051268">
    <property type="entry name" value="Type-I_R_enzyme_R_subunit"/>
</dbReference>
<evidence type="ECO:0000256" key="10">
    <source>
        <dbReference type="RuleBase" id="RU364115"/>
    </source>
</evidence>
<accession>A0A1Y1S2Y3</accession>
<dbReference type="InterPro" id="IPR004473">
    <property type="entry name" value="Restrct_endonuc_typeI_HsdR"/>
</dbReference>
<dbReference type="EC" id="3.1.21.3" evidence="10"/>
<gene>
    <name evidence="12" type="ORF">B4O97_00865</name>
</gene>
<proteinExistence type="inferred from homology"/>
<dbReference type="GO" id="GO:0009307">
    <property type="term" value="P:DNA restriction-modification system"/>
    <property type="evidence" value="ECO:0007669"/>
    <property type="project" value="UniProtKB-KW"/>
</dbReference>
<dbReference type="Pfam" id="PF04313">
    <property type="entry name" value="HSDR_N"/>
    <property type="match status" value="1"/>
</dbReference>
<dbReference type="STRING" id="1963862.B4O97_00865"/>
<evidence type="ECO:0000256" key="8">
    <source>
        <dbReference type="ARBA" id="ARBA00022840"/>
    </source>
</evidence>
<dbReference type="CDD" id="cd18800">
    <property type="entry name" value="SF2_C_EcoR124I-like"/>
    <property type="match status" value="1"/>
</dbReference>
<sequence>MMERVRPERTTQTRVISLFTDATNPSYLGYHYLGDWHKRENNRPIETDYLRENLNRRGYSDAHISAALQKLETAADTTGVALYQANMRTYNLLRYPVKVLLAPGQPHVDVHIIDWEHPEENDFALAEEVTLKGGYERRPDLVLYINGIAIGVIELKRSSVELADGVRQLITNQEEIFNIGFFSTVQLVFAGSDSQGLRYGTTGTPEQFFVQWKDEEGGSAMETGTLLDRPIAQMCDKKRLLDMIRNFIIYDAGQKKVPRPHQYFGVKAAQERIRQREGGVIWHTQGSGKSILMVLIAKWLMEHDPNARILVITDRDELDKQIEGVVRNAGVIGEEAPSPRITSRAQFLEKLSATTPRLLCALIHKFDPGIKNDPPPIHGRFYIFVDECHRTQGGDMNKQMKHWMQDAIFIGFTGTPLLRKDRKTTREVFGTYIHTYKFHQGVADGVILDLKYEARDVPQRLTSQNAIDAWFDRKTRNLNNFQKAILRKRWATMEELMSAGERKQRIVANIIEDFGLKPRLNNDRGTAILVAASIYDACHYFRLFQNTSFGQYCGIITSYEPNHNAISREPANSDERYKFDTYTQHVLKNGQTTKQYEDETKRRFIEEPANCKLLIVVSKLLTGFDAPSCSYIYLDNELHDHNLFQAICRTNRLDGDDKDYGYIVDFKELFRDVQQAIAVYSSDKLDIDEGSGGSNNIHLRDWLKEGKAKLEAAREALKYLCEPVPAPREVEQYLRYFCGDANDPNALNDTEALRISFYKSVATFVRAFAAISQDLEEAGYSSTEIALLNREVEFFSEIRAAIKKHSGEELDIKPYEADMRHLINTYIQAEPADPLGTVNNYSLVELIIETGIHDAIAKKLNDKGKLSKNAVAEGIINNVRKTIIRDQLTDPRFYEELSKLFDDLIKQKRDDTESYEAFLRKAEALVEQMAKGQADEEIPAELVGKREAMVIYNNLPSILADPTAAGEARETPEYFGTTRLDLTLEIDHAMREKAPAGWRGDDTREKQVLNALFPLVGRDREATKAIFEIIKNQPGYA</sequence>
<dbReference type="InterPro" id="IPR007409">
    <property type="entry name" value="Restrct_endonuc_type1_HsdR_N"/>
</dbReference>
<comment type="function">
    <text evidence="10">Subunit R is required for both nuclease and ATPase activities, but not for modification.</text>
</comment>
<evidence type="ECO:0000313" key="13">
    <source>
        <dbReference type="Proteomes" id="UP000192343"/>
    </source>
</evidence>
<comment type="caution">
    <text evidence="12">The sequence shown here is derived from an EMBL/GenBank/DDBJ whole genome shotgun (WGS) entry which is preliminary data.</text>
</comment>
<reference evidence="12 13" key="1">
    <citation type="submission" date="2017-03" db="EMBL/GenBank/DDBJ databases">
        <title>Draft Genome sequence of Marispirochaeta sp. strain JC444.</title>
        <authorList>
            <person name="Shivani Y."/>
            <person name="Subhash Y."/>
            <person name="Sasikala C."/>
            <person name="Ramana C."/>
        </authorList>
    </citation>
    <scope>NUCLEOTIDE SEQUENCE [LARGE SCALE GENOMIC DNA]</scope>
    <source>
        <strain evidence="12 13">JC444</strain>
    </source>
</reference>
<comment type="catalytic activity">
    <reaction evidence="1 10">
        <text>Endonucleolytic cleavage of DNA to give random double-stranded fragments with terminal 5'-phosphates, ATP is simultaneously hydrolyzed.</text>
        <dbReference type="EC" id="3.1.21.3"/>
    </reaction>
</comment>
<dbReference type="PANTHER" id="PTHR30195">
    <property type="entry name" value="TYPE I SITE-SPECIFIC DEOXYRIBONUCLEASE PROTEIN SUBUNIT M AND R"/>
    <property type="match status" value="1"/>
</dbReference>